<dbReference type="OMA" id="GRRNIMS"/>
<dbReference type="PANTHER" id="PTHR40387">
    <property type="entry name" value="PROTEIN FAM240B"/>
    <property type="match status" value="1"/>
</dbReference>
<dbReference type="AlphaFoldDB" id="A0A974I1N9"/>
<dbReference type="EMBL" id="CM004467">
    <property type="protein sequence ID" value="OCT97951.1"/>
    <property type="molecule type" value="Genomic_DNA"/>
</dbReference>
<dbReference type="PANTHER" id="PTHR40387:SF1">
    <property type="entry name" value="PROTEIN FAM240B"/>
    <property type="match status" value="1"/>
</dbReference>
<dbReference type="InterPro" id="IPR040261">
    <property type="entry name" value="FAM240"/>
</dbReference>
<organism evidence="2 3">
    <name type="scientific">Xenopus laevis</name>
    <name type="common">African clawed frog</name>
    <dbReference type="NCBI Taxonomy" id="8355"/>
    <lineage>
        <taxon>Eukaryota</taxon>
        <taxon>Metazoa</taxon>
        <taxon>Chordata</taxon>
        <taxon>Craniata</taxon>
        <taxon>Vertebrata</taxon>
        <taxon>Euteleostomi</taxon>
        <taxon>Amphibia</taxon>
        <taxon>Batrachia</taxon>
        <taxon>Anura</taxon>
        <taxon>Pipoidea</taxon>
        <taxon>Pipidae</taxon>
        <taxon>Xenopodinae</taxon>
        <taxon>Xenopus</taxon>
        <taxon>Xenopus</taxon>
    </lineage>
</organism>
<dbReference type="Proteomes" id="UP000694892">
    <property type="component" value="Chromosome 1S"/>
</dbReference>
<evidence type="ECO:0000256" key="1">
    <source>
        <dbReference type="SAM" id="MobiDB-lite"/>
    </source>
</evidence>
<proteinExistence type="predicted"/>
<evidence type="ECO:0000313" key="3">
    <source>
        <dbReference type="Proteomes" id="UP000694892"/>
    </source>
</evidence>
<name>A0A974I1N9_XENLA</name>
<evidence type="ECO:0008006" key="4">
    <source>
        <dbReference type="Google" id="ProtNLM"/>
    </source>
</evidence>
<feature type="compositionally biased region" description="Polar residues" evidence="1">
    <location>
        <begin position="81"/>
        <end position="92"/>
    </location>
</feature>
<evidence type="ECO:0000313" key="2">
    <source>
        <dbReference type="EMBL" id="OCT97951.1"/>
    </source>
</evidence>
<gene>
    <name evidence="2" type="ORF">XELAEV_18010179mg</name>
</gene>
<accession>A0A974I1N9</accession>
<sequence length="92" mass="10862">MNKKNLNGRRNIMSHDADGLKNFWEKKIDKQTTEYKCEHERKNKSALSKLREEWSQRLESRINMLQSLNEDQKKQLFGGSKETQQHNANTAA</sequence>
<feature type="region of interest" description="Disordered" evidence="1">
    <location>
        <begin position="70"/>
        <end position="92"/>
    </location>
</feature>
<reference evidence="3" key="1">
    <citation type="journal article" date="2016" name="Nature">
        <title>Genome evolution in the allotetraploid frog Xenopus laevis.</title>
        <authorList>
            <person name="Session A.M."/>
            <person name="Uno Y."/>
            <person name="Kwon T."/>
            <person name="Chapman J.A."/>
            <person name="Toyoda A."/>
            <person name="Takahashi S."/>
            <person name="Fukui A."/>
            <person name="Hikosaka A."/>
            <person name="Suzuki A."/>
            <person name="Kondo M."/>
            <person name="van Heeringen S.J."/>
            <person name="Quigley I."/>
            <person name="Heinz S."/>
            <person name="Ogino H."/>
            <person name="Ochi H."/>
            <person name="Hellsten U."/>
            <person name="Lyons J.B."/>
            <person name="Simakov O."/>
            <person name="Putnam N."/>
            <person name="Stites J."/>
            <person name="Kuroki Y."/>
            <person name="Tanaka T."/>
            <person name="Michiue T."/>
            <person name="Watanabe M."/>
            <person name="Bogdanovic O."/>
            <person name="Lister R."/>
            <person name="Georgiou G."/>
            <person name="Paranjpe S.S."/>
            <person name="van Kruijsbergen I."/>
            <person name="Shu S."/>
            <person name="Carlson J."/>
            <person name="Kinoshita T."/>
            <person name="Ohta Y."/>
            <person name="Mawaribuchi S."/>
            <person name="Jenkins J."/>
            <person name="Grimwood J."/>
            <person name="Schmutz J."/>
            <person name="Mitros T."/>
            <person name="Mozaffari S.V."/>
            <person name="Suzuki Y."/>
            <person name="Haramoto Y."/>
            <person name="Yamamoto T.S."/>
            <person name="Takagi C."/>
            <person name="Heald R."/>
            <person name="Miller K."/>
            <person name="Haudenschild C."/>
            <person name="Kitzman J."/>
            <person name="Nakayama T."/>
            <person name="Izutsu Y."/>
            <person name="Robert J."/>
            <person name="Fortriede J."/>
            <person name="Burns K."/>
            <person name="Lotay V."/>
            <person name="Karimi K."/>
            <person name="Yasuoka Y."/>
            <person name="Dichmann D.S."/>
            <person name="Flajnik M.F."/>
            <person name="Houston D.W."/>
            <person name="Shendure J."/>
            <person name="DuPasquier L."/>
            <person name="Vize P.D."/>
            <person name="Zorn A.M."/>
            <person name="Ito M."/>
            <person name="Marcotte E.M."/>
            <person name="Wallingford J.B."/>
            <person name="Ito Y."/>
            <person name="Asashima M."/>
            <person name="Ueno N."/>
            <person name="Matsuda Y."/>
            <person name="Veenstra G.J."/>
            <person name="Fujiyama A."/>
            <person name="Harland R.M."/>
            <person name="Taira M."/>
            <person name="Rokhsar D.S."/>
        </authorList>
    </citation>
    <scope>NUCLEOTIDE SEQUENCE [LARGE SCALE GENOMIC DNA]</scope>
    <source>
        <strain evidence="3">J</strain>
    </source>
</reference>
<protein>
    <recommendedName>
        <fullName evidence="4">F240B protein</fullName>
    </recommendedName>
</protein>